<dbReference type="Gene3D" id="3.40.50.10490">
    <property type="entry name" value="Glucose-6-phosphate isomerase like protein, domain 1"/>
    <property type="match status" value="1"/>
</dbReference>
<comment type="caution">
    <text evidence="8">The sequence shown here is derived from an EMBL/GenBank/DDBJ whole genome shotgun (WGS) entry which is preliminary data.</text>
</comment>
<name>A0A397Q9D9_9HYPH</name>
<proteinExistence type="inferred from homology"/>
<dbReference type="AlphaFoldDB" id="A0A397Q9D9"/>
<evidence type="ECO:0000313" key="8">
    <source>
        <dbReference type="EMBL" id="RIA56425.1"/>
    </source>
</evidence>
<evidence type="ECO:0000256" key="4">
    <source>
        <dbReference type="ARBA" id="ARBA00035256"/>
    </source>
</evidence>
<sequence length="381" mass="41364">MALPTFSMRDLLEAGAHFGHQTHRWNPKMEEYIFGVRNGIHIIDLSQTVPLMHQALVKVSDTVAGGGRVLFVGTKRQASDLVQDAAKRSAQYYINHRWYGGTLTNWQTITNSIKRLRYLEDLLEGEVHGFTKKELLHLTRERDKLEQAIGGIKDMGGIPDLLFIIDTNKESIAVAEARKLHIPVIAILDSNSDPEGIAYPVPGNDDAGRAIALYCDLMARAALDGIERATAAAGGDIGAAEEPAMETLPEEPEVQAAPVAEASPEAGPVVQPEAAEADVAAAEAAPAQPADTARAAGPVGESAFRRLEAPEGEPDDLQKISGIGKVMVDKLNAHGIYHYWQLASMNEMDLAQLDEELDLKGRAARENWIQQATKLMQEQAA</sequence>
<dbReference type="EMBL" id="QXDF01000001">
    <property type="protein sequence ID" value="RIA56425.1"/>
    <property type="molecule type" value="Genomic_DNA"/>
</dbReference>
<dbReference type="InterPro" id="IPR005706">
    <property type="entry name" value="Ribosomal_uS2_bac/mit/plastid"/>
</dbReference>
<dbReference type="NCBIfam" id="TIGR01011">
    <property type="entry name" value="rpsB_bact"/>
    <property type="match status" value="1"/>
</dbReference>
<keyword evidence="2 5" id="KW-0689">Ribosomal protein</keyword>
<evidence type="ECO:0000256" key="5">
    <source>
        <dbReference type="HAMAP-Rule" id="MF_00291"/>
    </source>
</evidence>
<dbReference type="PROSITE" id="PS00962">
    <property type="entry name" value="RIBOSOMAL_S2_1"/>
    <property type="match status" value="1"/>
</dbReference>
<evidence type="ECO:0000256" key="6">
    <source>
        <dbReference type="RuleBase" id="RU003631"/>
    </source>
</evidence>
<dbReference type="HAMAP" id="MF_00291_B">
    <property type="entry name" value="Ribosomal_uS2_B"/>
    <property type="match status" value="1"/>
</dbReference>
<dbReference type="Gene3D" id="1.10.287.610">
    <property type="entry name" value="Helix hairpin bin"/>
    <property type="match status" value="1"/>
</dbReference>
<feature type="compositionally biased region" description="Low complexity" evidence="7">
    <location>
        <begin position="254"/>
        <end position="296"/>
    </location>
</feature>
<dbReference type="InterPro" id="IPR001865">
    <property type="entry name" value="Ribosomal_uS2"/>
</dbReference>
<dbReference type="CDD" id="cd01425">
    <property type="entry name" value="RPS2"/>
    <property type="match status" value="1"/>
</dbReference>
<dbReference type="GO" id="GO:0003735">
    <property type="term" value="F:structural constituent of ribosome"/>
    <property type="evidence" value="ECO:0007669"/>
    <property type="project" value="InterPro"/>
</dbReference>
<evidence type="ECO:0000256" key="7">
    <source>
        <dbReference type="SAM" id="MobiDB-lite"/>
    </source>
</evidence>
<organism evidence="8 9">
    <name type="scientific">Dichotomicrobium thermohalophilum</name>
    <dbReference type="NCBI Taxonomy" id="933063"/>
    <lineage>
        <taxon>Bacteria</taxon>
        <taxon>Pseudomonadati</taxon>
        <taxon>Pseudomonadota</taxon>
        <taxon>Alphaproteobacteria</taxon>
        <taxon>Hyphomicrobiales</taxon>
        <taxon>Hyphomicrobiaceae</taxon>
        <taxon>Dichotomicrobium</taxon>
    </lineage>
</organism>
<reference evidence="8 9" key="1">
    <citation type="submission" date="2018-08" db="EMBL/GenBank/DDBJ databases">
        <title>Genomic Encyclopedia of Archaeal and Bacterial Type Strains, Phase II (KMG-II): from individual species to whole genera.</title>
        <authorList>
            <person name="Goeker M."/>
        </authorList>
    </citation>
    <scope>NUCLEOTIDE SEQUENCE [LARGE SCALE GENOMIC DNA]</scope>
    <source>
        <strain evidence="8 9">DSM 5002</strain>
    </source>
</reference>
<protein>
    <recommendedName>
        <fullName evidence="4 5">Small ribosomal subunit protein uS2</fullName>
    </recommendedName>
</protein>
<dbReference type="InterPro" id="IPR018130">
    <property type="entry name" value="Ribosomal_uS2_CS"/>
</dbReference>
<accession>A0A397Q9D9</accession>
<dbReference type="Gene3D" id="1.10.150.20">
    <property type="entry name" value="5' to 3' exonuclease, C-terminal subdomain"/>
    <property type="match status" value="1"/>
</dbReference>
<dbReference type="InterPro" id="IPR023591">
    <property type="entry name" value="Ribosomal_uS2_flav_dom_sf"/>
</dbReference>
<dbReference type="SUPFAM" id="SSF52313">
    <property type="entry name" value="Ribosomal protein S2"/>
    <property type="match status" value="1"/>
</dbReference>
<dbReference type="PROSITE" id="PS00963">
    <property type="entry name" value="RIBOSOMAL_S2_2"/>
    <property type="match status" value="1"/>
</dbReference>
<dbReference type="GO" id="GO:0006412">
    <property type="term" value="P:translation"/>
    <property type="evidence" value="ECO:0007669"/>
    <property type="project" value="UniProtKB-UniRule"/>
</dbReference>
<dbReference type="PRINTS" id="PR00395">
    <property type="entry name" value="RIBOSOMALS2"/>
</dbReference>
<dbReference type="Proteomes" id="UP000266273">
    <property type="component" value="Unassembled WGS sequence"/>
</dbReference>
<keyword evidence="3 5" id="KW-0687">Ribonucleoprotein</keyword>
<dbReference type="GO" id="GO:0022627">
    <property type="term" value="C:cytosolic small ribosomal subunit"/>
    <property type="evidence" value="ECO:0007669"/>
    <property type="project" value="TreeGrafter"/>
</dbReference>
<keyword evidence="9" id="KW-1185">Reference proteome</keyword>
<evidence type="ECO:0000313" key="9">
    <source>
        <dbReference type="Proteomes" id="UP000266273"/>
    </source>
</evidence>
<dbReference type="Pfam" id="PF00318">
    <property type="entry name" value="Ribosomal_S2"/>
    <property type="match status" value="1"/>
</dbReference>
<feature type="region of interest" description="Disordered" evidence="7">
    <location>
        <begin position="246"/>
        <end position="297"/>
    </location>
</feature>
<evidence type="ECO:0000256" key="2">
    <source>
        <dbReference type="ARBA" id="ARBA00022980"/>
    </source>
</evidence>
<evidence type="ECO:0000256" key="3">
    <source>
        <dbReference type="ARBA" id="ARBA00023274"/>
    </source>
</evidence>
<gene>
    <name evidence="5" type="primary">rpsB</name>
    <name evidence="8" type="ORF">BXY53_1531</name>
</gene>
<comment type="similarity">
    <text evidence="1 5 6">Belongs to the universal ribosomal protein uS2 family.</text>
</comment>
<evidence type="ECO:0000256" key="1">
    <source>
        <dbReference type="ARBA" id="ARBA00006242"/>
    </source>
</evidence>
<dbReference type="RefSeq" id="WP_119061217.1">
    <property type="nucleotide sequence ID" value="NZ_QXDF01000001.1"/>
</dbReference>
<dbReference type="PANTHER" id="PTHR12534:SF0">
    <property type="entry name" value="SMALL RIBOSOMAL SUBUNIT PROTEIN US2M"/>
    <property type="match status" value="1"/>
</dbReference>
<dbReference type="OrthoDB" id="9808036at2"/>
<dbReference type="PANTHER" id="PTHR12534">
    <property type="entry name" value="30S RIBOSOMAL PROTEIN S2 PROKARYOTIC AND ORGANELLAR"/>
    <property type="match status" value="1"/>
</dbReference>
<dbReference type="NCBIfam" id="NF008966">
    <property type="entry name" value="PRK12311.1"/>
    <property type="match status" value="1"/>
</dbReference>